<evidence type="ECO:0000256" key="2">
    <source>
        <dbReference type="ARBA" id="ARBA00022448"/>
    </source>
</evidence>
<feature type="chain" id="PRO_5043440402" description="Non-specific lipid-transfer protein" evidence="5">
    <location>
        <begin position="18"/>
        <end position="116"/>
    </location>
</feature>
<reference evidence="7 8" key="1">
    <citation type="submission" date="2021-09" db="EMBL/GenBank/DDBJ databases">
        <title>Genomic insights and catalytic innovation underlie evolution of tropane alkaloids biosynthesis.</title>
        <authorList>
            <person name="Wang Y.-J."/>
            <person name="Tian T."/>
            <person name="Huang J.-P."/>
            <person name="Huang S.-X."/>
        </authorList>
    </citation>
    <scope>NUCLEOTIDE SEQUENCE [LARGE SCALE GENOMIC DNA]</scope>
    <source>
        <strain evidence="7">KIB-2018</strain>
        <tissue evidence="7">Leaf</tissue>
    </source>
</reference>
<dbReference type="InterPro" id="IPR016140">
    <property type="entry name" value="Bifunc_inhib/LTP/seed_store"/>
</dbReference>
<dbReference type="SUPFAM" id="SSF47699">
    <property type="entry name" value="Bifunctional inhibitor/lipid-transfer protein/seed storage 2S albumin"/>
    <property type="match status" value="1"/>
</dbReference>
<protein>
    <recommendedName>
        <fullName evidence="4">Non-specific lipid-transfer protein</fullName>
    </recommendedName>
</protein>
<dbReference type="PANTHER" id="PTHR33076">
    <property type="entry name" value="NON-SPECIFIC LIPID-TRANSFER PROTEIN 2-RELATED"/>
    <property type="match status" value="1"/>
</dbReference>
<keyword evidence="5" id="KW-0732">Signal</keyword>
<organism evidence="7 8">
    <name type="scientific">Erythroxylum novogranatense</name>
    <dbReference type="NCBI Taxonomy" id="1862640"/>
    <lineage>
        <taxon>Eukaryota</taxon>
        <taxon>Viridiplantae</taxon>
        <taxon>Streptophyta</taxon>
        <taxon>Embryophyta</taxon>
        <taxon>Tracheophyta</taxon>
        <taxon>Spermatophyta</taxon>
        <taxon>Magnoliopsida</taxon>
        <taxon>eudicotyledons</taxon>
        <taxon>Gunneridae</taxon>
        <taxon>Pentapetalae</taxon>
        <taxon>rosids</taxon>
        <taxon>fabids</taxon>
        <taxon>Malpighiales</taxon>
        <taxon>Erythroxylaceae</taxon>
        <taxon>Erythroxylum</taxon>
    </lineage>
</organism>
<evidence type="ECO:0000256" key="3">
    <source>
        <dbReference type="ARBA" id="ARBA00023157"/>
    </source>
</evidence>
<keyword evidence="2 4" id="KW-0813">Transport</keyword>
<evidence type="ECO:0000313" key="7">
    <source>
        <dbReference type="EMBL" id="KAJ8753871.1"/>
    </source>
</evidence>
<comment type="similarity">
    <text evidence="1 4">Belongs to the plant LTP family.</text>
</comment>
<name>A0AAV8SPD7_9ROSI</name>
<dbReference type="GO" id="GO:0006869">
    <property type="term" value="P:lipid transport"/>
    <property type="evidence" value="ECO:0007669"/>
    <property type="project" value="InterPro"/>
</dbReference>
<keyword evidence="4" id="KW-0446">Lipid-binding</keyword>
<dbReference type="GO" id="GO:0008289">
    <property type="term" value="F:lipid binding"/>
    <property type="evidence" value="ECO:0007669"/>
    <property type="project" value="UniProtKB-KW"/>
</dbReference>
<dbReference type="InterPro" id="IPR000528">
    <property type="entry name" value="Plant_nsLTP"/>
</dbReference>
<sequence>MASLKLVCVLLVCMVVAAPMAAQAAFSCGQVTGGLGPCLGYLRNGGPVPASCCNGVRGLVNAAKTTADRQAACRCLKDASRSIPGIKPGNAAALPKACNVNIGYPISNNVNCNTVK</sequence>
<evidence type="ECO:0000259" key="6">
    <source>
        <dbReference type="SMART" id="SM00499"/>
    </source>
</evidence>
<dbReference type="AlphaFoldDB" id="A0AAV8SPD7"/>
<dbReference type="PRINTS" id="PR00382">
    <property type="entry name" value="LIPIDTRNSFER"/>
</dbReference>
<gene>
    <name evidence="7" type="ORF">K2173_000125</name>
</gene>
<dbReference type="InterPro" id="IPR036312">
    <property type="entry name" value="Bifun_inhib/LTP/seed_sf"/>
</dbReference>
<dbReference type="CDD" id="cd01960">
    <property type="entry name" value="nsLTP1"/>
    <property type="match status" value="1"/>
</dbReference>
<dbReference type="Gene3D" id="1.10.110.10">
    <property type="entry name" value="Plant lipid-transfer and hydrophobic proteins"/>
    <property type="match status" value="1"/>
</dbReference>
<feature type="domain" description="Bifunctional inhibitor/plant lipid transfer protein/seed storage helical" evidence="6">
    <location>
        <begin position="28"/>
        <end position="112"/>
    </location>
</feature>
<dbReference type="SMART" id="SM00499">
    <property type="entry name" value="AAI"/>
    <property type="match status" value="1"/>
</dbReference>
<dbReference type="Proteomes" id="UP001159364">
    <property type="component" value="Linkage Group LG09"/>
</dbReference>
<dbReference type="PROSITE" id="PS51257">
    <property type="entry name" value="PROKAR_LIPOPROTEIN"/>
    <property type="match status" value="1"/>
</dbReference>
<accession>A0AAV8SPD7</accession>
<evidence type="ECO:0000256" key="1">
    <source>
        <dbReference type="ARBA" id="ARBA00009748"/>
    </source>
</evidence>
<comment type="function">
    <text evidence="4">Plant non-specific lipid-transfer proteins transfer phospholipids as well as galactolipids across membranes. May play a role in wax or cutin deposition in the cell walls of expanding epidermal cells and certain secretory tissues.</text>
</comment>
<dbReference type="FunFam" id="1.10.110.10:FF:000002">
    <property type="entry name" value="Non-specific lipid-transfer protein"/>
    <property type="match status" value="1"/>
</dbReference>
<evidence type="ECO:0000313" key="8">
    <source>
        <dbReference type="Proteomes" id="UP001159364"/>
    </source>
</evidence>
<keyword evidence="8" id="KW-1185">Reference proteome</keyword>
<dbReference type="Pfam" id="PF00234">
    <property type="entry name" value="Tryp_alpha_amyl"/>
    <property type="match status" value="1"/>
</dbReference>
<dbReference type="EMBL" id="JAIWQS010000009">
    <property type="protein sequence ID" value="KAJ8753871.1"/>
    <property type="molecule type" value="Genomic_DNA"/>
</dbReference>
<feature type="signal peptide" evidence="5">
    <location>
        <begin position="1"/>
        <end position="17"/>
    </location>
</feature>
<keyword evidence="3" id="KW-1015">Disulfide bond</keyword>
<proteinExistence type="inferred from homology"/>
<dbReference type="PROSITE" id="PS00597">
    <property type="entry name" value="PLANT_LTP"/>
    <property type="match status" value="1"/>
</dbReference>
<evidence type="ECO:0000256" key="5">
    <source>
        <dbReference type="SAM" id="SignalP"/>
    </source>
</evidence>
<evidence type="ECO:0000256" key="4">
    <source>
        <dbReference type="RuleBase" id="RU000628"/>
    </source>
</evidence>
<comment type="caution">
    <text evidence="7">The sequence shown here is derived from an EMBL/GenBank/DDBJ whole genome shotgun (WGS) entry which is preliminary data.</text>
</comment>